<keyword evidence="3" id="KW-0378">Hydrolase</keyword>
<feature type="domain" description="HD" evidence="1">
    <location>
        <begin position="35"/>
        <end position="158"/>
    </location>
</feature>
<evidence type="ECO:0000313" key="4">
    <source>
        <dbReference type="Proteomes" id="UP001596105"/>
    </source>
</evidence>
<dbReference type="SMART" id="SM00471">
    <property type="entry name" value="HDc"/>
    <property type="match status" value="1"/>
</dbReference>
<comment type="caution">
    <text evidence="3">The sequence shown here is derived from an EMBL/GenBank/DDBJ whole genome shotgun (WGS) entry which is preliminary data.</text>
</comment>
<dbReference type="CDD" id="cd00077">
    <property type="entry name" value="HDc"/>
    <property type="match status" value="1"/>
</dbReference>
<feature type="domain" description="HD-GYP" evidence="2">
    <location>
        <begin position="13"/>
        <end position="209"/>
    </location>
</feature>
<dbReference type="PROSITE" id="PS51831">
    <property type="entry name" value="HD"/>
    <property type="match status" value="1"/>
</dbReference>
<name>A0ABW0LUC0_9BACL</name>
<dbReference type="InterPro" id="IPR037522">
    <property type="entry name" value="HD_GYP_dom"/>
</dbReference>
<protein>
    <submittedName>
        <fullName evidence="3">HD-GYP domain-containing protein</fullName>
        <ecNumber evidence="3">3.1.4.-</ecNumber>
    </submittedName>
</protein>
<sequence length="251" mass="28001">MPDIRAEVLPAILQSTEKVQVFPLLVSLQAKDDYTYRHTIAVGAISSMIGKWIGLPESEQALLTLGAVLHDIGKAKVPEEILNKRSRLTAEEYELMQKHTVYGYEMIKSSPGLPHRSALIALQHHEREDGSGYPFGANSDRVDFLSKIVAISDVFHALTSDRVYRKASPFYEIVRQMYTGTLGSFDKGILLTFTRRMMNSLIGSEVSLTDGRTGKVVLINPTDPARPLIQSAELFIDLSKEPEIRMEKIIG</sequence>
<dbReference type="PANTHER" id="PTHR43155:SF2">
    <property type="entry name" value="CYCLIC DI-GMP PHOSPHODIESTERASE PA4108"/>
    <property type="match status" value="1"/>
</dbReference>
<dbReference type="EC" id="3.1.4.-" evidence="3"/>
<dbReference type="EMBL" id="JBHSMH010000036">
    <property type="protein sequence ID" value="MFC5469453.1"/>
    <property type="molecule type" value="Genomic_DNA"/>
</dbReference>
<reference evidence="4" key="1">
    <citation type="journal article" date="2019" name="Int. J. Syst. Evol. Microbiol.">
        <title>The Global Catalogue of Microorganisms (GCM) 10K type strain sequencing project: providing services to taxonomists for standard genome sequencing and annotation.</title>
        <authorList>
            <consortium name="The Broad Institute Genomics Platform"/>
            <consortium name="The Broad Institute Genome Sequencing Center for Infectious Disease"/>
            <person name="Wu L."/>
            <person name="Ma J."/>
        </authorList>
    </citation>
    <scope>NUCLEOTIDE SEQUENCE [LARGE SCALE GENOMIC DNA]</scope>
    <source>
        <strain evidence="4">CCUG 57113</strain>
    </source>
</reference>
<evidence type="ECO:0000259" key="1">
    <source>
        <dbReference type="PROSITE" id="PS51831"/>
    </source>
</evidence>
<accession>A0ABW0LUC0</accession>
<dbReference type="InterPro" id="IPR006675">
    <property type="entry name" value="HDIG_dom"/>
</dbReference>
<dbReference type="NCBIfam" id="TIGR00277">
    <property type="entry name" value="HDIG"/>
    <property type="match status" value="1"/>
</dbReference>
<keyword evidence="4" id="KW-1185">Reference proteome</keyword>
<dbReference type="PANTHER" id="PTHR43155">
    <property type="entry name" value="CYCLIC DI-GMP PHOSPHODIESTERASE PA4108-RELATED"/>
    <property type="match status" value="1"/>
</dbReference>
<evidence type="ECO:0000259" key="2">
    <source>
        <dbReference type="PROSITE" id="PS51832"/>
    </source>
</evidence>
<dbReference type="PROSITE" id="PS51832">
    <property type="entry name" value="HD_GYP"/>
    <property type="match status" value="1"/>
</dbReference>
<dbReference type="Pfam" id="PF13487">
    <property type="entry name" value="HD_5"/>
    <property type="match status" value="1"/>
</dbReference>
<dbReference type="InterPro" id="IPR006674">
    <property type="entry name" value="HD_domain"/>
</dbReference>
<gene>
    <name evidence="3" type="ORF">ACFPPD_12040</name>
</gene>
<evidence type="ECO:0000313" key="3">
    <source>
        <dbReference type="EMBL" id="MFC5469453.1"/>
    </source>
</evidence>
<dbReference type="SUPFAM" id="SSF109604">
    <property type="entry name" value="HD-domain/PDEase-like"/>
    <property type="match status" value="1"/>
</dbReference>
<dbReference type="Gene3D" id="1.10.3210.10">
    <property type="entry name" value="Hypothetical protein af1432"/>
    <property type="match status" value="1"/>
</dbReference>
<dbReference type="InterPro" id="IPR003607">
    <property type="entry name" value="HD/PDEase_dom"/>
</dbReference>
<dbReference type="Proteomes" id="UP001596105">
    <property type="component" value="Unassembled WGS sequence"/>
</dbReference>
<dbReference type="RefSeq" id="WP_209750424.1">
    <property type="nucleotide sequence ID" value="NZ_JBHSMH010000036.1"/>
</dbReference>
<dbReference type="GO" id="GO:0016787">
    <property type="term" value="F:hydrolase activity"/>
    <property type="evidence" value="ECO:0007669"/>
    <property type="project" value="UniProtKB-KW"/>
</dbReference>
<organism evidence="3 4">
    <name type="scientific">Cohnella suwonensis</name>
    <dbReference type="NCBI Taxonomy" id="696072"/>
    <lineage>
        <taxon>Bacteria</taxon>
        <taxon>Bacillati</taxon>
        <taxon>Bacillota</taxon>
        <taxon>Bacilli</taxon>
        <taxon>Bacillales</taxon>
        <taxon>Paenibacillaceae</taxon>
        <taxon>Cohnella</taxon>
    </lineage>
</organism>
<proteinExistence type="predicted"/>